<dbReference type="RefSeq" id="WP_126157411.1">
    <property type="nucleotide sequence ID" value="NZ_RQXW01000003.1"/>
</dbReference>
<evidence type="ECO:0000256" key="1">
    <source>
        <dbReference type="ARBA" id="ARBA00010690"/>
    </source>
</evidence>
<dbReference type="InterPro" id="IPR029025">
    <property type="entry name" value="T3SS_substrate_exporter_C"/>
</dbReference>
<dbReference type="Pfam" id="PF01312">
    <property type="entry name" value="Bac_export_2"/>
    <property type="match status" value="1"/>
</dbReference>
<evidence type="ECO:0000256" key="2">
    <source>
        <dbReference type="ARBA" id="ARBA00021622"/>
    </source>
</evidence>
<keyword evidence="5" id="KW-0282">Flagellum</keyword>
<dbReference type="Gene3D" id="3.40.1690.10">
    <property type="entry name" value="secretion proteins EscU"/>
    <property type="match status" value="1"/>
</dbReference>
<gene>
    <name evidence="5" type="ORF">EH243_04255</name>
</gene>
<keyword evidence="6" id="KW-1185">Reference proteome</keyword>
<comment type="caution">
    <text evidence="5">The sequence shown here is derived from an EMBL/GenBank/DDBJ whole genome shotgun (WGS) entry which is preliminary data.</text>
</comment>
<accession>A0A430KTL9</accession>
<name>A0A430KTL9_9GAMM</name>
<evidence type="ECO:0000313" key="6">
    <source>
        <dbReference type="Proteomes" id="UP000283087"/>
    </source>
</evidence>
<dbReference type="OrthoDB" id="5244399at2"/>
<evidence type="ECO:0000256" key="3">
    <source>
        <dbReference type="ARBA" id="ARBA00023225"/>
    </source>
</evidence>
<sequence length="89" mass="9970">MSKKADEYQKAIALNYDHEGAPTLTAKGQGVIAEQIIRLAKEHDVHIHESPELVEVLLRLELGDEIPESLYRAIAEIIAFTYKLKNGTN</sequence>
<evidence type="ECO:0000256" key="4">
    <source>
        <dbReference type="ARBA" id="ARBA00025078"/>
    </source>
</evidence>
<organism evidence="5 6">
    <name type="scientific">Amphritea opalescens</name>
    <dbReference type="NCBI Taxonomy" id="2490544"/>
    <lineage>
        <taxon>Bacteria</taxon>
        <taxon>Pseudomonadati</taxon>
        <taxon>Pseudomonadota</taxon>
        <taxon>Gammaproteobacteria</taxon>
        <taxon>Oceanospirillales</taxon>
        <taxon>Oceanospirillaceae</taxon>
        <taxon>Amphritea</taxon>
    </lineage>
</organism>
<keyword evidence="3" id="KW-0813">Transport</keyword>
<dbReference type="AlphaFoldDB" id="A0A430KTL9"/>
<keyword evidence="3" id="KW-0653">Protein transport</keyword>
<dbReference type="EMBL" id="RQXW01000003">
    <property type="protein sequence ID" value="RTE66826.1"/>
    <property type="molecule type" value="Genomic_DNA"/>
</dbReference>
<dbReference type="GO" id="GO:0005886">
    <property type="term" value="C:plasma membrane"/>
    <property type="evidence" value="ECO:0007669"/>
    <property type="project" value="TreeGrafter"/>
</dbReference>
<dbReference type="Proteomes" id="UP000283087">
    <property type="component" value="Unassembled WGS sequence"/>
</dbReference>
<keyword evidence="3" id="KW-1006">Bacterial flagellum protein export</keyword>
<dbReference type="SUPFAM" id="SSF160544">
    <property type="entry name" value="EscU C-terminal domain-like"/>
    <property type="match status" value="1"/>
</dbReference>
<dbReference type="PANTHER" id="PTHR30531:SF12">
    <property type="entry name" value="FLAGELLAR BIOSYNTHETIC PROTEIN FLHB"/>
    <property type="match status" value="1"/>
</dbReference>
<comment type="function">
    <text evidence="4">Required for formation of the rod structure in the basal body of the flagellar apparatus. Together with FliI and FliH, may constitute the export apparatus of flagellin.</text>
</comment>
<keyword evidence="5" id="KW-0969">Cilium</keyword>
<dbReference type="GO" id="GO:0009306">
    <property type="term" value="P:protein secretion"/>
    <property type="evidence" value="ECO:0007669"/>
    <property type="project" value="InterPro"/>
</dbReference>
<keyword evidence="5" id="KW-0966">Cell projection</keyword>
<dbReference type="InterPro" id="IPR006135">
    <property type="entry name" value="T3SS_substrate_exporter"/>
</dbReference>
<dbReference type="PANTHER" id="PTHR30531">
    <property type="entry name" value="FLAGELLAR BIOSYNTHETIC PROTEIN FLHB"/>
    <property type="match status" value="1"/>
</dbReference>
<proteinExistence type="inferred from homology"/>
<protein>
    <recommendedName>
        <fullName evidence="2">Flagellar biosynthetic protein FlhB</fullName>
    </recommendedName>
</protein>
<comment type="similarity">
    <text evidence="1">Belongs to the type III secretion exporter family.</text>
</comment>
<evidence type="ECO:0000313" key="5">
    <source>
        <dbReference type="EMBL" id="RTE66826.1"/>
    </source>
</evidence>
<reference evidence="5 6" key="1">
    <citation type="submission" date="2018-11" db="EMBL/GenBank/DDBJ databases">
        <title>The draft genome sequence of Amphritea opalescens ANRC-JH13T.</title>
        <authorList>
            <person name="Fang Z."/>
            <person name="Zhang Y."/>
            <person name="Han X."/>
        </authorList>
    </citation>
    <scope>NUCLEOTIDE SEQUENCE [LARGE SCALE GENOMIC DNA]</scope>
    <source>
        <strain evidence="5 6">ANRC-JH13</strain>
    </source>
</reference>